<keyword evidence="12" id="KW-1185">Reference proteome</keyword>
<keyword evidence="3 9" id="KW-0812">Transmembrane</keyword>
<keyword evidence="4 9" id="KW-1133">Transmembrane helix</keyword>
<evidence type="ECO:0000256" key="3">
    <source>
        <dbReference type="ARBA" id="ARBA00022692"/>
    </source>
</evidence>
<evidence type="ECO:0000256" key="4">
    <source>
        <dbReference type="ARBA" id="ARBA00022989"/>
    </source>
</evidence>
<feature type="transmembrane region" description="Helical" evidence="9">
    <location>
        <begin position="26"/>
        <end position="47"/>
    </location>
</feature>
<dbReference type="InterPro" id="IPR026039">
    <property type="entry name" value="YfgM"/>
</dbReference>
<dbReference type="RefSeq" id="WP_149298146.1">
    <property type="nucleotide sequence ID" value="NZ_VTWH01000001.1"/>
</dbReference>
<evidence type="ECO:0000256" key="5">
    <source>
        <dbReference type="ARBA" id="ARBA00023136"/>
    </source>
</evidence>
<reference evidence="11 12" key="1">
    <citation type="submission" date="2019-08" db="EMBL/GenBank/DDBJ databases">
        <title>Aureimonas fodiniaquatilis sp. nov., isolated from a coal mine wastewater.</title>
        <authorList>
            <person name="Kim W."/>
        </authorList>
    </citation>
    <scope>NUCLEOTIDE SEQUENCE [LARGE SCALE GENOMIC DNA]</scope>
    <source>
        <strain evidence="11 12">CAU 1482</strain>
    </source>
</reference>
<dbReference type="GO" id="GO:0044877">
    <property type="term" value="F:protein-containing complex binding"/>
    <property type="evidence" value="ECO:0007669"/>
    <property type="project" value="InterPro"/>
</dbReference>
<name>A0A5B0E044_9HYPH</name>
<evidence type="ECO:0000256" key="6">
    <source>
        <dbReference type="ARBA" id="ARBA00023186"/>
    </source>
</evidence>
<dbReference type="PANTHER" id="PTHR38035:SF1">
    <property type="entry name" value="ANCILLARY SECYEG TRANSLOCON SUBUNIT"/>
    <property type="match status" value="1"/>
</dbReference>
<dbReference type="OrthoDB" id="7173339at2"/>
<dbReference type="Gene3D" id="1.25.40.10">
    <property type="entry name" value="Tetratricopeptide repeat domain"/>
    <property type="match status" value="1"/>
</dbReference>
<evidence type="ECO:0000313" key="11">
    <source>
        <dbReference type="EMBL" id="KAA0972434.1"/>
    </source>
</evidence>
<organism evidence="11 12">
    <name type="scientific">Aureimonas fodinaquatilis</name>
    <dbReference type="NCBI Taxonomy" id="2565783"/>
    <lineage>
        <taxon>Bacteria</taxon>
        <taxon>Pseudomonadati</taxon>
        <taxon>Pseudomonadota</taxon>
        <taxon>Alphaproteobacteria</taxon>
        <taxon>Hyphomicrobiales</taxon>
        <taxon>Aurantimonadaceae</taxon>
        <taxon>Aureimonas</taxon>
    </lineage>
</organism>
<evidence type="ECO:0000256" key="9">
    <source>
        <dbReference type="SAM" id="Phobius"/>
    </source>
</evidence>
<evidence type="ECO:0000256" key="8">
    <source>
        <dbReference type="ARBA" id="ARBA00024235"/>
    </source>
</evidence>
<comment type="similarity">
    <text evidence="7">Belongs to the YfgM family.</text>
</comment>
<proteinExistence type="inferred from homology"/>
<gene>
    <name evidence="11" type="ORF">FPY71_04915</name>
</gene>
<comment type="subcellular location">
    <subcellularLocation>
        <location evidence="1">Cell membrane</location>
        <topology evidence="1">Single-pass type II membrane protein</topology>
    </subcellularLocation>
</comment>
<keyword evidence="2" id="KW-1003">Cell membrane</keyword>
<comment type="caution">
    <text evidence="11">The sequence shown here is derived from an EMBL/GenBank/DDBJ whole genome shotgun (WGS) entry which is preliminary data.</text>
</comment>
<dbReference type="Pfam" id="PF09976">
    <property type="entry name" value="TPR_21"/>
    <property type="match status" value="1"/>
</dbReference>
<evidence type="ECO:0000256" key="7">
    <source>
        <dbReference type="ARBA" id="ARBA00024197"/>
    </source>
</evidence>
<protein>
    <recommendedName>
        <fullName evidence="8">Ancillary SecYEG translocon subunit</fullName>
    </recommendedName>
</protein>
<evidence type="ECO:0000256" key="2">
    <source>
        <dbReference type="ARBA" id="ARBA00022475"/>
    </source>
</evidence>
<sequence length="234" mass="24796">MSNDTFIREVNEEIRQERVRAIWKRYGAILIGVITLIILGTIGYVVWSKLAAERAAADGDRLIAATELASSGDNAGAQAALEQLAADGHGSYREIAQMQLAANQQQAGDLAAALAGFDAVAANRSTPTALRDVAAIRAAYILVDTGSVDDVRERVERLASENEPLRHPALEAIGLALWKANDTAGAKSYFSQLAEDFATPQGLAQRARLMLDLIAANEQQPVSTGAAAPDAATQ</sequence>
<evidence type="ECO:0000313" key="12">
    <source>
        <dbReference type="Proteomes" id="UP000324738"/>
    </source>
</evidence>
<dbReference type="GO" id="GO:0005886">
    <property type="term" value="C:plasma membrane"/>
    <property type="evidence" value="ECO:0007669"/>
    <property type="project" value="UniProtKB-SubCell"/>
</dbReference>
<dbReference type="AlphaFoldDB" id="A0A5B0E044"/>
<evidence type="ECO:0000259" key="10">
    <source>
        <dbReference type="Pfam" id="PF09976"/>
    </source>
</evidence>
<accession>A0A5B0E044</accession>
<dbReference type="EMBL" id="VTWH01000001">
    <property type="protein sequence ID" value="KAA0972434.1"/>
    <property type="molecule type" value="Genomic_DNA"/>
</dbReference>
<keyword evidence="6" id="KW-0143">Chaperone</keyword>
<keyword evidence="5 9" id="KW-0472">Membrane</keyword>
<dbReference type="InterPro" id="IPR011990">
    <property type="entry name" value="TPR-like_helical_dom_sf"/>
</dbReference>
<dbReference type="PANTHER" id="PTHR38035">
    <property type="entry name" value="UPF0070 PROTEIN YFGM"/>
    <property type="match status" value="1"/>
</dbReference>
<evidence type="ECO:0000256" key="1">
    <source>
        <dbReference type="ARBA" id="ARBA00004401"/>
    </source>
</evidence>
<feature type="domain" description="Ancillary SecYEG translocon subunit/Cell division coordinator CpoB TPR" evidence="10">
    <location>
        <begin position="21"/>
        <end position="192"/>
    </location>
</feature>
<dbReference type="InterPro" id="IPR018704">
    <property type="entry name" value="SecYEG/CpoB_TPR"/>
</dbReference>
<dbReference type="Proteomes" id="UP000324738">
    <property type="component" value="Unassembled WGS sequence"/>
</dbReference>